<dbReference type="EC" id="7.6.2.2" evidence="3"/>
<evidence type="ECO:0000256" key="1">
    <source>
        <dbReference type="ARBA" id="ARBA00004141"/>
    </source>
</evidence>
<evidence type="ECO:0000256" key="7">
    <source>
        <dbReference type="ARBA" id="ARBA00022741"/>
    </source>
</evidence>
<feature type="transmembrane region" description="Helical" evidence="13">
    <location>
        <begin position="535"/>
        <end position="556"/>
    </location>
</feature>
<sequence length="1477" mass="166958">MMENFWSMVCGESDYPGNGVKPPFSYDIKFLKDPSTCTYQFLIICFDVLLLIMLGFILIQKSLFKPFRGQLQVERYSNLQLVSAITNGFLGLLYVCLGIWVLEEELRKRHTFFPLKLWLPELFLGFRWLLVGLSVSLQLKQLPRSWLWLFSLLTLFVSIIFCILSMSYTISSRKLTFKQALDFLSFPGSVLLLLCTYKVYKCEDTDREIDEGLYDPLNGQFSEVDPDNYVTPFAKAGFLSKMSFWWLNPLMKRGQEKTLQEEDIPKLRESDRTESCYLSYLERLNWKKGKEPLSQSSVLWTIVWCHRREILVTGFFALLKVLTLSTGPVLLNAFILVSEGNGSFKYEGYVLVVSLFIIKIMESLCQRQWYFRSRLVGMKVRSLLTAAIYKKILRLSSAARLTHSSGEIMNYVTVDAYRIGEFPYWFHQLWTTSLQICIAVVILFHAIGIATISSLVVIVLTVLCNVPLAKLQHEFQSKLMVAQDERLKASFEALTNMKVLKLYAWETHFKNAIERLRSLELKILRSVQLRKAYNIFLFWTSPILVSAASFGTCYFLNIPLHANNLFTFVATIRLVQEPITGIPDVIGVVIQARVAFARIVQFLNAPELQSLNFRDKSFDGSKGSITIKSADFSWEGNVSKSTLRKINLEIRHGQKLAICGEVGSGKSTLLATILGEVPMIKGTIEVHGKFAYVSQTAWIQTGTIRENILFGSNLDAHRYEETLRRSSLLKDLELFPYGDLTQIGERGVNLSGGQKQRIQLARALYQNADVYLLDDPFSAVDAHTATSLFNEYIMDGLKEKTVLLVTHQVDFLPAFDSVLLMSNGEILESAPYHHLLSSSQEFQDLVNAHKKTAGSDKPMNASSSKRPLISAKEITQAFKEKQSDAPNGNQLIKEEEREIGDTGLKPYFQYLNQKKGYIYFFVTSLCHLLFVICQILQNSWMAANVDSYQVSTLRLIVVYFMIGAVSTVFLLIRTLLLVALGIQSSKYLFLQLMNSLFSAPMSFYDSTPLGRILSRVSSDLSIMDIDIPFIIAFTVGGTTNFYTNLTVLAIITWQILFIAVPMLYIAIRLQRYYFSTAKEVMRMNGTTKSLVANHVAETTAGVVTIRAFEEEDRFFEKNLDLIDINASPFFHSFASNEWLIQRLEIVSAVLLSSTALCMVTLPPGTFSSGFIGMALSYGLTLNAQLVFSIQSQCNLANYIISVERLNQYMHIPSEVIEGNRPPSNWPVAGKVELNDLQVRYRPDGPLILHGITCTFKAGHKIGIVGRTGSGKSTLISALFRLVEPAGGKIVVDGIDISSIGLHDLRSRFGVIPQDPTLFNGTVRYNLDPLSQYSDHEIWEVLGKCQLREVVQEKFQGLNSPVVEDGSNWSMGQRQLFCLGRALLRRSRILVLDEATASIDNATDLILQKTIRTEFADCTVITVAHRIPTVMDCTMVLAISDGRLVEYDVPTSLMMKEGSLFKQLVKEYWSHFQSAESH</sequence>
<dbReference type="CDD" id="cd03244">
    <property type="entry name" value="ABCC_MRP_domain2"/>
    <property type="match status" value="1"/>
</dbReference>
<feature type="transmembrane region" description="Helical" evidence="13">
    <location>
        <begin position="957"/>
        <end position="980"/>
    </location>
</feature>
<dbReference type="FunFam" id="1.20.1560.10:FF:000002">
    <property type="entry name" value="ABC transporter C family member 5"/>
    <property type="match status" value="1"/>
</dbReference>
<feature type="transmembrane region" description="Helical" evidence="13">
    <location>
        <begin position="122"/>
        <end position="139"/>
    </location>
</feature>
<dbReference type="PROSITE" id="PS50929">
    <property type="entry name" value="ABC_TM1F"/>
    <property type="match status" value="2"/>
</dbReference>
<protein>
    <recommendedName>
        <fullName evidence="3">ABC-type xenobiotic transporter</fullName>
        <ecNumber evidence="3">7.6.2.2</ecNumber>
    </recommendedName>
</protein>
<dbReference type="PANTHER" id="PTHR24223:SF367">
    <property type="entry name" value="ABC-TYPE XENOBIOTIC TRANSPORTER"/>
    <property type="match status" value="1"/>
</dbReference>
<dbReference type="EMBL" id="CM002291">
    <property type="protein sequence ID" value="ESW24080.1"/>
    <property type="molecule type" value="Genomic_DNA"/>
</dbReference>
<comment type="similarity">
    <text evidence="2">Belongs to the ABC transporter superfamily. ABCC family. Conjugate transporter (TC 3.A.1.208) subfamily.</text>
</comment>
<feature type="transmembrane region" description="Helical" evidence="13">
    <location>
        <begin position="180"/>
        <end position="200"/>
    </location>
</feature>
<proteinExistence type="inferred from homology"/>
<evidence type="ECO:0000256" key="6">
    <source>
        <dbReference type="ARBA" id="ARBA00022737"/>
    </source>
</evidence>
<dbReference type="InterPro" id="IPR050173">
    <property type="entry name" value="ABC_transporter_C-like"/>
</dbReference>
<organism evidence="16 17">
    <name type="scientific">Phaseolus vulgaris</name>
    <name type="common">Kidney bean</name>
    <name type="synonym">French bean</name>
    <dbReference type="NCBI Taxonomy" id="3885"/>
    <lineage>
        <taxon>Eukaryota</taxon>
        <taxon>Viridiplantae</taxon>
        <taxon>Streptophyta</taxon>
        <taxon>Embryophyta</taxon>
        <taxon>Tracheophyta</taxon>
        <taxon>Spermatophyta</taxon>
        <taxon>Magnoliopsida</taxon>
        <taxon>eudicotyledons</taxon>
        <taxon>Gunneridae</taxon>
        <taxon>Pentapetalae</taxon>
        <taxon>rosids</taxon>
        <taxon>fabids</taxon>
        <taxon>Fabales</taxon>
        <taxon>Fabaceae</taxon>
        <taxon>Papilionoideae</taxon>
        <taxon>50 kb inversion clade</taxon>
        <taxon>NPAAA clade</taxon>
        <taxon>indigoferoid/millettioid clade</taxon>
        <taxon>Phaseoleae</taxon>
        <taxon>Phaseolus</taxon>
    </lineage>
</organism>
<dbReference type="GO" id="GO:0016887">
    <property type="term" value="F:ATP hydrolysis activity"/>
    <property type="evidence" value="ECO:0007669"/>
    <property type="project" value="InterPro"/>
</dbReference>
<dbReference type="Pfam" id="PF00664">
    <property type="entry name" value="ABC_membrane"/>
    <property type="match status" value="2"/>
</dbReference>
<evidence type="ECO:0000256" key="8">
    <source>
        <dbReference type="ARBA" id="ARBA00022840"/>
    </source>
</evidence>
<keyword evidence="17" id="KW-1185">Reference proteome</keyword>
<keyword evidence="6" id="KW-0677">Repeat</keyword>
<dbReference type="CDD" id="cd18579">
    <property type="entry name" value="ABC_6TM_ABCC_D1"/>
    <property type="match status" value="1"/>
</dbReference>
<dbReference type="OrthoDB" id="6500128at2759"/>
<feature type="transmembrane region" description="Helical" evidence="13">
    <location>
        <begin position="310"/>
        <end position="336"/>
    </location>
</feature>
<evidence type="ECO:0000256" key="10">
    <source>
        <dbReference type="ARBA" id="ARBA00022989"/>
    </source>
</evidence>
<dbReference type="FunFam" id="3.40.50.300:FF:000169">
    <property type="entry name" value="ABC transporter C family member 3"/>
    <property type="match status" value="1"/>
</dbReference>
<keyword evidence="5 13" id="KW-0812">Transmembrane</keyword>
<dbReference type="InterPro" id="IPR056228">
    <property type="entry name" value="ABCC10-like_N"/>
</dbReference>
<evidence type="ECO:0000256" key="3">
    <source>
        <dbReference type="ARBA" id="ARBA00012191"/>
    </source>
</evidence>
<name>V7C464_PHAVU</name>
<keyword evidence="9" id="KW-1278">Translocase</keyword>
<dbReference type="FunFam" id="3.40.50.300:FF:000923">
    <property type="entry name" value="ABC transporter C family member 10"/>
    <property type="match status" value="1"/>
</dbReference>
<feature type="transmembrane region" description="Helical" evidence="13">
    <location>
        <begin position="917"/>
        <end position="937"/>
    </location>
</feature>
<feature type="transmembrane region" description="Helical" evidence="13">
    <location>
        <begin position="348"/>
        <end position="365"/>
    </location>
</feature>
<keyword evidence="10 13" id="KW-1133">Transmembrane helix</keyword>
<dbReference type="Pfam" id="PF24358">
    <property type="entry name" value="ABCC10_N"/>
    <property type="match status" value="1"/>
</dbReference>
<evidence type="ECO:0000259" key="14">
    <source>
        <dbReference type="PROSITE" id="PS50893"/>
    </source>
</evidence>
<gene>
    <name evidence="16" type="ORF">PHAVU_004G100900g</name>
</gene>
<dbReference type="InterPro" id="IPR027417">
    <property type="entry name" value="P-loop_NTPase"/>
</dbReference>
<dbReference type="SUPFAM" id="SSF52540">
    <property type="entry name" value="P-loop containing nucleoside triphosphate hydrolases"/>
    <property type="match status" value="2"/>
</dbReference>
<keyword evidence="4" id="KW-0813">Transport</keyword>
<evidence type="ECO:0000259" key="15">
    <source>
        <dbReference type="PROSITE" id="PS50929"/>
    </source>
</evidence>
<evidence type="ECO:0000256" key="4">
    <source>
        <dbReference type="ARBA" id="ARBA00022448"/>
    </source>
</evidence>
<dbReference type="SUPFAM" id="SSF90123">
    <property type="entry name" value="ABC transporter transmembrane region"/>
    <property type="match status" value="2"/>
</dbReference>
<evidence type="ECO:0000256" key="9">
    <source>
        <dbReference type="ARBA" id="ARBA00022967"/>
    </source>
</evidence>
<dbReference type="Gene3D" id="3.40.50.300">
    <property type="entry name" value="P-loop containing nucleotide triphosphate hydrolases"/>
    <property type="match status" value="2"/>
</dbReference>
<dbReference type="Gramene" id="ESW24080">
    <property type="protein sequence ID" value="ESW24080"/>
    <property type="gene ID" value="PHAVU_004G100900g"/>
</dbReference>
<dbReference type="GO" id="GO:0016020">
    <property type="term" value="C:membrane"/>
    <property type="evidence" value="ECO:0007669"/>
    <property type="project" value="UniProtKB-SubCell"/>
</dbReference>
<evidence type="ECO:0000256" key="2">
    <source>
        <dbReference type="ARBA" id="ARBA00009726"/>
    </source>
</evidence>
<dbReference type="InterPro" id="IPR011527">
    <property type="entry name" value="ABC1_TM_dom"/>
</dbReference>
<dbReference type="InterPro" id="IPR017871">
    <property type="entry name" value="ABC_transporter-like_CS"/>
</dbReference>
<reference evidence="17" key="1">
    <citation type="journal article" date="2014" name="Nat. Genet.">
        <title>A reference genome for common bean and genome-wide analysis of dual domestications.</title>
        <authorList>
            <person name="Schmutz J."/>
            <person name="McClean P.E."/>
            <person name="Mamidi S."/>
            <person name="Wu G.A."/>
            <person name="Cannon S.B."/>
            <person name="Grimwood J."/>
            <person name="Jenkins J."/>
            <person name="Shu S."/>
            <person name="Song Q."/>
            <person name="Chavarro C."/>
            <person name="Torres-Torres M."/>
            <person name="Geffroy V."/>
            <person name="Moghaddam S.M."/>
            <person name="Gao D."/>
            <person name="Abernathy B."/>
            <person name="Barry K."/>
            <person name="Blair M."/>
            <person name="Brick M.A."/>
            <person name="Chovatia M."/>
            <person name="Gepts P."/>
            <person name="Goodstein D.M."/>
            <person name="Gonzales M."/>
            <person name="Hellsten U."/>
            <person name="Hyten D.L."/>
            <person name="Jia G."/>
            <person name="Kelly J.D."/>
            <person name="Kudrna D."/>
            <person name="Lee R."/>
            <person name="Richard M.M."/>
            <person name="Miklas P.N."/>
            <person name="Osorno J.M."/>
            <person name="Rodrigues J."/>
            <person name="Thareau V."/>
            <person name="Urrea C.A."/>
            <person name="Wang M."/>
            <person name="Yu Y."/>
            <person name="Zhang M."/>
            <person name="Wing R.A."/>
            <person name="Cregan P.B."/>
            <person name="Rokhsar D.S."/>
            <person name="Jackson S.A."/>
        </authorList>
    </citation>
    <scope>NUCLEOTIDE SEQUENCE [LARGE SCALE GENOMIC DNA]</scope>
    <source>
        <strain evidence="17">cv. G19833</strain>
    </source>
</reference>
<accession>V7C464</accession>
<dbReference type="CDD" id="cd03250">
    <property type="entry name" value="ABCC_MRP_domain1"/>
    <property type="match status" value="1"/>
</dbReference>
<dbReference type="STRING" id="3885.V7C464"/>
<dbReference type="CDD" id="cd18580">
    <property type="entry name" value="ABC_6TM_ABCC_D2"/>
    <property type="match status" value="1"/>
</dbReference>
<dbReference type="PROSITE" id="PS50893">
    <property type="entry name" value="ABC_TRANSPORTER_2"/>
    <property type="match status" value="2"/>
</dbReference>
<keyword evidence="7" id="KW-0547">Nucleotide-binding</keyword>
<dbReference type="OMA" id="RCTHDED"/>
<evidence type="ECO:0000313" key="17">
    <source>
        <dbReference type="Proteomes" id="UP000000226"/>
    </source>
</evidence>
<feature type="transmembrane region" description="Helical" evidence="13">
    <location>
        <begin position="436"/>
        <end position="463"/>
    </location>
</feature>
<dbReference type="Proteomes" id="UP000000226">
    <property type="component" value="Chromosome 4"/>
</dbReference>
<feature type="transmembrane region" description="Helical" evidence="13">
    <location>
        <begin position="79"/>
        <end position="102"/>
    </location>
</feature>
<feature type="transmembrane region" description="Helical" evidence="13">
    <location>
        <begin position="1045"/>
        <end position="1067"/>
    </location>
</feature>
<dbReference type="eggNOG" id="KOG0054">
    <property type="taxonomic scope" value="Eukaryota"/>
</dbReference>
<dbReference type="InterPro" id="IPR044726">
    <property type="entry name" value="ABCC_6TM_D2"/>
</dbReference>
<dbReference type="PANTHER" id="PTHR24223">
    <property type="entry name" value="ATP-BINDING CASSETTE SUB-FAMILY C"/>
    <property type="match status" value="1"/>
</dbReference>
<dbReference type="InterPro" id="IPR036640">
    <property type="entry name" value="ABC1_TM_sf"/>
</dbReference>
<evidence type="ECO:0000256" key="5">
    <source>
        <dbReference type="ARBA" id="ARBA00022692"/>
    </source>
</evidence>
<keyword evidence="11 13" id="KW-0472">Membrane</keyword>
<dbReference type="InterPro" id="IPR003593">
    <property type="entry name" value="AAA+_ATPase"/>
</dbReference>
<feature type="domain" description="ABC transporter" evidence="14">
    <location>
        <begin position="627"/>
        <end position="848"/>
    </location>
</feature>
<dbReference type="InterPro" id="IPR003439">
    <property type="entry name" value="ABC_transporter-like_ATP-bd"/>
</dbReference>
<dbReference type="InterPro" id="IPR044746">
    <property type="entry name" value="ABCC_6TM_D1"/>
</dbReference>
<evidence type="ECO:0000256" key="12">
    <source>
        <dbReference type="ARBA" id="ARBA00034018"/>
    </source>
</evidence>
<dbReference type="Gene3D" id="1.20.1560.10">
    <property type="entry name" value="ABC transporter type 1, transmembrane domain"/>
    <property type="match status" value="2"/>
</dbReference>
<comment type="subcellular location">
    <subcellularLocation>
        <location evidence="1">Membrane</location>
        <topology evidence="1">Multi-pass membrane protein</topology>
    </subcellularLocation>
</comment>
<dbReference type="PROSITE" id="PS00211">
    <property type="entry name" value="ABC_TRANSPORTER_1"/>
    <property type="match status" value="1"/>
</dbReference>
<evidence type="ECO:0000313" key="16">
    <source>
        <dbReference type="EMBL" id="ESW24080.1"/>
    </source>
</evidence>
<feature type="transmembrane region" description="Helical" evidence="13">
    <location>
        <begin position="39"/>
        <end position="59"/>
    </location>
</feature>
<dbReference type="GO" id="GO:0008559">
    <property type="term" value="F:ABC-type xenobiotic transporter activity"/>
    <property type="evidence" value="ECO:0007669"/>
    <property type="project" value="UniProtKB-EC"/>
</dbReference>
<feature type="domain" description="ABC transmembrane type-1" evidence="15">
    <location>
        <begin position="921"/>
        <end position="1197"/>
    </location>
</feature>
<evidence type="ECO:0000256" key="11">
    <source>
        <dbReference type="ARBA" id="ARBA00023136"/>
    </source>
</evidence>
<comment type="catalytic activity">
    <reaction evidence="12">
        <text>ATP + H2O + xenobioticSide 1 = ADP + phosphate + xenobioticSide 2.</text>
        <dbReference type="EC" id="7.6.2.2"/>
    </reaction>
</comment>
<evidence type="ECO:0000256" key="13">
    <source>
        <dbReference type="SAM" id="Phobius"/>
    </source>
</evidence>
<dbReference type="FunFam" id="1.20.1560.10:FF:000003">
    <property type="entry name" value="ABC transporter C family member 10"/>
    <property type="match status" value="1"/>
</dbReference>
<dbReference type="SMART" id="SM00382">
    <property type="entry name" value="AAA"/>
    <property type="match status" value="2"/>
</dbReference>
<feature type="domain" description="ABC transporter" evidence="14">
    <location>
        <begin position="1231"/>
        <end position="1465"/>
    </location>
</feature>
<feature type="domain" description="ABC transmembrane type-1" evidence="15">
    <location>
        <begin position="311"/>
        <end position="591"/>
    </location>
</feature>
<dbReference type="Pfam" id="PF00005">
    <property type="entry name" value="ABC_tran"/>
    <property type="match status" value="2"/>
</dbReference>
<dbReference type="GO" id="GO:0005524">
    <property type="term" value="F:ATP binding"/>
    <property type="evidence" value="ECO:0007669"/>
    <property type="project" value="UniProtKB-KW"/>
</dbReference>
<feature type="transmembrane region" description="Helical" evidence="13">
    <location>
        <begin position="146"/>
        <end position="168"/>
    </location>
</feature>
<keyword evidence="8" id="KW-0067">ATP-binding</keyword>